<sequence>MKLKLNKNHIKTLSKNSNRLPVLQTPNVAGGFEIEVTDWQKYCNGHTDNFGCTGTGCVDA</sequence>
<evidence type="ECO:0000313" key="1">
    <source>
        <dbReference type="EMBL" id="KJZ11455.1"/>
    </source>
</evidence>
<dbReference type="EMBL" id="JXYA01000010">
    <property type="protein sequence ID" value="KJZ11455.1"/>
    <property type="molecule type" value="Genomic_DNA"/>
</dbReference>
<dbReference type="PATRIC" id="fig|43658.5.peg.1293"/>
<gene>
    <name evidence="1" type="ORF">TW77_06165</name>
</gene>
<name>A0A0F4QW35_9GAMM</name>
<protein>
    <submittedName>
        <fullName evidence="1">Uncharacterized protein</fullName>
    </submittedName>
</protein>
<evidence type="ECO:0000313" key="2">
    <source>
        <dbReference type="Proteomes" id="UP000033452"/>
    </source>
</evidence>
<dbReference type="OrthoDB" id="6316073at2"/>
<reference evidence="1 2" key="1">
    <citation type="journal article" date="2015" name="BMC Genomics">
        <title>Genome mining reveals unlocked bioactive potential of marine Gram-negative bacteria.</title>
        <authorList>
            <person name="Machado H."/>
            <person name="Sonnenschein E.C."/>
            <person name="Melchiorsen J."/>
            <person name="Gram L."/>
        </authorList>
    </citation>
    <scope>NUCLEOTIDE SEQUENCE [LARGE SCALE GENOMIC DNA]</scope>
    <source>
        <strain evidence="1 2">S2471</strain>
    </source>
</reference>
<keyword evidence="2" id="KW-1185">Reference proteome</keyword>
<proteinExistence type="predicted"/>
<dbReference type="Proteomes" id="UP000033452">
    <property type="component" value="Unassembled WGS sequence"/>
</dbReference>
<dbReference type="AlphaFoldDB" id="A0A0F4QW35"/>
<accession>A0A0F4QW35</accession>
<comment type="caution">
    <text evidence="1">The sequence shown here is derived from an EMBL/GenBank/DDBJ whole genome shotgun (WGS) entry which is preliminary data.</text>
</comment>
<organism evidence="1 2">
    <name type="scientific">Pseudoalteromonas rubra</name>
    <dbReference type="NCBI Taxonomy" id="43658"/>
    <lineage>
        <taxon>Bacteria</taxon>
        <taxon>Pseudomonadati</taxon>
        <taxon>Pseudomonadota</taxon>
        <taxon>Gammaproteobacteria</taxon>
        <taxon>Alteromonadales</taxon>
        <taxon>Pseudoalteromonadaceae</taxon>
        <taxon>Pseudoalteromonas</taxon>
    </lineage>
</organism>
<dbReference type="RefSeq" id="WP_046004078.1">
    <property type="nucleotide sequence ID" value="NZ_JXYA01000010.1"/>
</dbReference>